<keyword evidence="1" id="KW-0472">Membrane</keyword>
<dbReference type="RefSeq" id="WP_055093193.1">
    <property type="nucleotide sequence ID" value="NZ_JRLF01000007.1"/>
</dbReference>
<dbReference type="InterPro" id="IPR001173">
    <property type="entry name" value="Glyco_trans_2-like"/>
</dbReference>
<organism evidence="3 4">
    <name type="scientific">Flavobacterium aquidurense</name>
    <dbReference type="NCBI Taxonomy" id="362413"/>
    <lineage>
        <taxon>Bacteria</taxon>
        <taxon>Pseudomonadati</taxon>
        <taxon>Bacteroidota</taxon>
        <taxon>Flavobacteriia</taxon>
        <taxon>Flavobacteriales</taxon>
        <taxon>Flavobacteriaceae</taxon>
        <taxon>Flavobacterium</taxon>
    </lineage>
</organism>
<proteinExistence type="predicted"/>
<evidence type="ECO:0000313" key="4">
    <source>
        <dbReference type="Proteomes" id="UP000050443"/>
    </source>
</evidence>
<dbReference type="EMBL" id="JRLF01000007">
    <property type="protein sequence ID" value="KQB41581.1"/>
    <property type="molecule type" value="Genomic_DNA"/>
</dbReference>
<protein>
    <submittedName>
        <fullName evidence="3">Putative glycosyltransferase</fullName>
    </submittedName>
</protein>
<dbReference type="PANTHER" id="PTHR43685:SF2">
    <property type="entry name" value="GLYCOSYLTRANSFERASE 2-LIKE DOMAIN-CONTAINING PROTEIN"/>
    <property type="match status" value="1"/>
</dbReference>
<dbReference type="Proteomes" id="UP000050443">
    <property type="component" value="Unassembled WGS sequence"/>
</dbReference>
<evidence type="ECO:0000313" key="3">
    <source>
        <dbReference type="EMBL" id="KQB41581.1"/>
    </source>
</evidence>
<evidence type="ECO:0000256" key="1">
    <source>
        <dbReference type="SAM" id="Phobius"/>
    </source>
</evidence>
<name>A0A0Q0XYP4_9FLAO</name>
<sequence>MIVFYHQNNRVKEIIREGKNLDFSGKKISDVLIEIAIANPDEFLIWCIFDLKPYLNLSALSGVFHHKKIMATYNPFTNSLLCDAIGYVEETPFIKINKKVSYPTWQMSSCVGGIHASVLLELRKSISAGNNFEYFLHSIAKLAMNNGLLCSSEPLLLKDIFNQEVNKKASLFVLFRFVKQHYKTRWIFLLFLNLFLYERKVAVLPLIFSLFYSNRKLDKKELNLIEVQSSKKIQEEETVDVIIPTIGRKEFLYDILKDFSVQTHLPKKIVIVEQNPNLESISELDYLQNESWPFEIKHIFTHQAGACNARNLALAETKQEWVFMADDDIRIKKSFLKEAFAQLNKFGLDEITFGCYDSAYDFSKKYHSNMQWEAFGSGCSIVKRQCLENLKYRKGFEFGYGEDTDFGMQLRNKGVDIMYFPEPEILHLKAPIGGFRTKPVLEWQNDKIQPKPSPTVMLYKILHFSKEQINGYRTVLFFKFYKLQPIKNPIQYFSYFKKQWKQSLYWANQLKNKI</sequence>
<dbReference type="Gene3D" id="3.90.550.10">
    <property type="entry name" value="Spore Coat Polysaccharide Biosynthesis Protein SpsA, Chain A"/>
    <property type="match status" value="1"/>
</dbReference>
<comment type="caution">
    <text evidence="3">The sequence shown here is derived from an EMBL/GenBank/DDBJ whole genome shotgun (WGS) entry which is preliminary data.</text>
</comment>
<dbReference type="PANTHER" id="PTHR43685">
    <property type="entry name" value="GLYCOSYLTRANSFERASE"/>
    <property type="match status" value="1"/>
</dbReference>
<keyword evidence="3" id="KW-0808">Transferase</keyword>
<dbReference type="InterPro" id="IPR029044">
    <property type="entry name" value="Nucleotide-diphossugar_trans"/>
</dbReference>
<feature type="transmembrane region" description="Helical" evidence="1">
    <location>
        <begin position="186"/>
        <end position="212"/>
    </location>
</feature>
<accession>A0A0Q0XYP4</accession>
<dbReference type="OrthoDB" id="1326385at2"/>
<dbReference type="SUPFAM" id="SSF53448">
    <property type="entry name" value="Nucleotide-diphospho-sugar transferases"/>
    <property type="match status" value="1"/>
</dbReference>
<gene>
    <name evidence="3" type="ORF">RC62_3926</name>
</gene>
<dbReference type="STRING" id="362413.RC62_3926"/>
<dbReference type="Pfam" id="PF00535">
    <property type="entry name" value="Glycos_transf_2"/>
    <property type="match status" value="1"/>
</dbReference>
<feature type="domain" description="Glycosyltransferase 2-like" evidence="2">
    <location>
        <begin position="241"/>
        <end position="369"/>
    </location>
</feature>
<dbReference type="GO" id="GO:0016740">
    <property type="term" value="F:transferase activity"/>
    <property type="evidence" value="ECO:0007669"/>
    <property type="project" value="UniProtKB-KW"/>
</dbReference>
<dbReference type="PATRIC" id="fig|362413.3.peg.3852"/>
<dbReference type="AlphaFoldDB" id="A0A0Q0XYP4"/>
<keyword evidence="1" id="KW-0812">Transmembrane</keyword>
<dbReference type="InterPro" id="IPR050834">
    <property type="entry name" value="Glycosyltransf_2"/>
</dbReference>
<evidence type="ECO:0000259" key="2">
    <source>
        <dbReference type="Pfam" id="PF00535"/>
    </source>
</evidence>
<reference evidence="3 4" key="1">
    <citation type="submission" date="2014-09" db="EMBL/GenBank/DDBJ databases">
        <title>Genome sequence of Flavobacterium aquidurense RC62.</title>
        <authorList>
            <person name="Kim J.F."/>
            <person name="Kwak M.-J."/>
        </authorList>
    </citation>
    <scope>NUCLEOTIDE SEQUENCE [LARGE SCALE GENOMIC DNA]</scope>
    <source>
        <strain evidence="3 4">RC62</strain>
    </source>
</reference>
<keyword evidence="1" id="KW-1133">Transmembrane helix</keyword>